<organism evidence="2 3">
    <name type="scientific">Dryococelus australis</name>
    <dbReference type="NCBI Taxonomy" id="614101"/>
    <lineage>
        <taxon>Eukaryota</taxon>
        <taxon>Metazoa</taxon>
        <taxon>Ecdysozoa</taxon>
        <taxon>Arthropoda</taxon>
        <taxon>Hexapoda</taxon>
        <taxon>Insecta</taxon>
        <taxon>Pterygota</taxon>
        <taxon>Neoptera</taxon>
        <taxon>Polyneoptera</taxon>
        <taxon>Phasmatodea</taxon>
        <taxon>Verophasmatodea</taxon>
        <taxon>Anareolatae</taxon>
        <taxon>Phasmatidae</taxon>
        <taxon>Eurycanthinae</taxon>
        <taxon>Dryococelus</taxon>
    </lineage>
</organism>
<accession>A0ABQ9HHB9</accession>
<feature type="region of interest" description="Disordered" evidence="1">
    <location>
        <begin position="361"/>
        <end position="380"/>
    </location>
</feature>
<keyword evidence="3" id="KW-1185">Reference proteome</keyword>
<feature type="compositionally biased region" description="Polar residues" evidence="1">
    <location>
        <begin position="996"/>
        <end position="1005"/>
    </location>
</feature>
<dbReference type="EMBL" id="JARBHB010000005">
    <property type="protein sequence ID" value="KAJ8883536.1"/>
    <property type="molecule type" value="Genomic_DNA"/>
</dbReference>
<feature type="compositionally biased region" description="Polar residues" evidence="1">
    <location>
        <begin position="1014"/>
        <end position="1029"/>
    </location>
</feature>
<dbReference type="Proteomes" id="UP001159363">
    <property type="component" value="Chromosome 4"/>
</dbReference>
<reference evidence="2 3" key="1">
    <citation type="submission" date="2023-02" db="EMBL/GenBank/DDBJ databases">
        <title>LHISI_Scaffold_Assembly.</title>
        <authorList>
            <person name="Stuart O.P."/>
            <person name="Cleave R."/>
            <person name="Magrath M.J.L."/>
            <person name="Mikheyev A.S."/>
        </authorList>
    </citation>
    <scope>NUCLEOTIDE SEQUENCE [LARGE SCALE GENOMIC DNA]</scope>
    <source>
        <strain evidence="2">Daus_M_001</strain>
        <tissue evidence="2">Leg muscle</tissue>
    </source>
</reference>
<gene>
    <name evidence="2" type="ORF">PR048_015380</name>
</gene>
<protein>
    <submittedName>
        <fullName evidence="2">Uncharacterized protein</fullName>
    </submittedName>
</protein>
<proteinExistence type="predicted"/>
<name>A0ABQ9HHB9_9NEOP</name>
<comment type="caution">
    <text evidence="2">The sequence shown here is derived from an EMBL/GenBank/DDBJ whole genome shotgun (WGS) entry which is preliminary data.</text>
</comment>
<evidence type="ECO:0000256" key="1">
    <source>
        <dbReference type="SAM" id="MobiDB-lite"/>
    </source>
</evidence>
<evidence type="ECO:0000313" key="3">
    <source>
        <dbReference type="Proteomes" id="UP001159363"/>
    </source>
</evidence>
<feature type="compositionally biased region" description="Basic and acidic residues" evidence="1">
    <location>
        <begin position="1030"/>
        <end position="1039"/>
    </location>
</feature>
<feature type="region of interest" description="Disordered" evidence="1">
    <location>
        <begin position="504"/>
        <end position="528"/>
    </location>
</feature>
<sequence>MFESHSGECGFESWSGHPELRLPWFPEVTRGKRWDGSLIKAMAESFLSLCTDCASGLHVWHYNTTLDNSVRFDVSNSTPAISLLASHQGEPGSVPSRTTPGFSHVGFVPDNAAGPQVFAGISCYPNPCIPGLLNSHLTLLSSALKTSAGPWSRSEGVIRAKLKRTSSASSLLRARLKLFPVAGVHLDFCSRFDQLESSSAACMSDEAGPFAFRTYTRQKARSKYRNSIRLERASKNQSSNTHKTTYDRVKRCRERKINIKASERVNEMQCGFLRWGGGGYKSADRSCKPLWTDLVSDGCSLLLTVSYWLSCRLASGLPDADWRVAFQHSASLHWPGRKCDLAVSIAENNRNSADVVESSFTGVEPRNSSPAHHGQHMSGWCSANSSSAGRNSGGGCRVGTSPEFAVSSTPLAELALRIPDIASSLVRSPNPEVPLHWAVLPSGLILTDVYSKHLAAVLEFLTFHFCKYEDWLANRARPSPKIKVHPVICGRAINEVPADYHIPSPQQWNASHRRSTGRSTGSNTEAPDNIWARRAGRPFIFEPGATCTPPNPLPGYFHLLINCGRLPPRRFGLNTRLGHSGLSHVGIVPDDAVGRRAFSGSPVSPTPSFRCRSIFTPITLIGSEDLDVKNHALQRCTSIKQATALVATMCSLGATRCLRTTNLRVPTLTRAALTRTSSASSFLRARRAVFPSAQRCLPSRCASQCRPFRFPEKRETGPGGFCPLMMGGRRVAARVFGTRQVCGGLPRDWRTWADRDLSGGRDCNVVKIAARRRGVITRWAEPCVPSCTNRRRGPREIDNGSFITRYAFGSCRSARRSGDCQSNSAYRNKGSVYDRNRASERDSECPIHRTLQSKNETLYAYGRGTMKMVLLTSPDKSRFNEGGVVVRLLASHTGEPGFDSRRGRSRIFACGNRSGRCPLAGGFFRRSPVPPPPSLYSGAAPYSPCFILIGSQDLLELFARKSGVSCRRTLENRDAEQHTPRTPAAFVRQKKMAPLDSSNTSTHRSPISKRPAATTRQTIKLGSRPSSQPSRDRLMDGRLTDATDGCESTLTQPKDHLPLHAVGRRSKTKPVRVPDAARRRIDWARPHHAKIDSAHKTVPTRKAEYMYYQDTRYNHAQHTHRKIAQGKRTESKAILYKSCECAPCVANQNLMGGMMRPTVVLLAACSRGYAGRGRHPAVEGLRRCSRGGRGVRKLLFDAPPPLPLPRALINR</sequence>
<feature type="region of interest" description="Disordered" evidence="1">
    <location>
        <begin position="971"/>
        <end position="1039"/>
    </location>
</feature>
<evidence type="ECO:0000313" key="2">
    <source>
        <dbReference type="EMBL" id="KAJ8883536.1"/>
    </source>
</evidence>
<feature type="compositionally biased region" description="Polar residues" evidence="1">
    <location>
        <begin position="361"/>
        <end position="370"/>
    </location>
</feature>